<evidence type="ECO:0000256" key="3">
    <source>
        <dbReference type="SAM" id="MobiDB-lite"/>
    </source>
</evidence>
<evidence type="ECO:0000313" key="6">
    <source>
        <dbReference type="Proteomes" id="UP001632037"/>
    </source>
</evidence>
<dbReference type="Proteomes" id="UP001632037">
    <property type="component" value="Unassembled WGS sequence"/>
</dbReference>
<evidence type="ECO:0000259" key="4">
    <source>
        <dbReference type="Pfam" id="PF13359"/>
    </source>
</evidence>
<sequence>MLVEIERPRQWEGWYCSKHFPAENVQLVVDAQFRVRSMDVRPGSITDRETLRFSRFGRNLTNILPEGKHVVGHAGYSLSKSVIVPYPTTITMSAEEKLFNTLQMTTQRAVKRTEELIKKRFRILQSPLRQKTEDGDVATTRTAQIISTAIVLHNVLVGLDDFVEVDSSMGDDTDEEEMDEGSDSDDSDLDEDMDDNVAAQRDRIKEYLYVNRDHILTHFG</sequence>
<comment type="caution">
    <text evidence="5">The sequence shown here is derived from an EMBL/GenBank/DDBJ whole genome shotgun (WGS) entry which is preliminary data.</text>
</comment>
<evidence type="ECO:0000256" key="1">
    <source>
        <dbReference type="ARBA" id="ARBA00001968"/>
    </source>
</evidence>
<feature type="region of interest" description="Disordered" evidence="3">
    <location>
        <begin position="166"/>
        <end position="192"/>
    </location>
</feature>
<dbReference type="Pfam" id="PF13359">
    <property type="entry name" value="DDE_Tnp_4"/>
    <property type="match status" value="1"/>
</dbReference>
<dbReference type="GO" id="GO:0046872">
    <property type="term" value="F:metal ion binding"/>
    <property type="evidence" value="ECO:0007669"/>
    <property type="project" value="UniProtKB-KW"/>
</dbReference>
<comment type="cofactor">
    <cofactor evidence="1">
        <name>a divalent metal cation</name>
        <dbReference type="ChEBI" id="CHEBI:60240"/>
    </cofactor>
</comment>
<protein>
    <recommendedName>
        <fullName evidence="4">DDE Tnp4 domain-containing protein</fullName>
    </recommendedName>
</protein>
<organism evidence="5 6">
    <name type="scientific">Phytophthora oleae</name>
    <dbReference type="NCBI Taxonomy" id="2107226"/>
    <lineage>
        <taxon>Eukaryota</taxon>
        <taxon>Sar</taxon>
        <taxon>Stramenopiles</taxon>
        <taxon>Oomycota</taxon>
        <taxon>Peronosporomycetes</taxon>
        <taxon>Peronosporales</taxon>
        <taxon>Peronosporaceae</taxon>
        <taxon>Phytophthora</taxon>
    </lineage>
</organism>
<keyword evidence="2" id="KW-0479">Metal-binding</keyword>
<accession>A0ABD3G4R4</accession>
<evidence type="ECO:0000313" key="5">
    <source>
        <dbReference type="EMBL" id="KAL3674133.1"/>
    </source>
</evidence>
<keyword evidence="6" id="KW-1185">Reference proteome</keyword>
<dbReference type="InterPro" id="IPR027806">
    <property type="entry name" value="HARBI1_dom"/>
</dbReference>
<dbReference type="AlphaFoldDB" id="A0ABD3G4R4"/>
<feature type="domain" description="DDE Tnp4" evidence="4">
    <location>
        <begin position="2"/>
        <end position="154"/>
    </location>
</feature>
<evidence type="ECO:0000256" key="2">
    <source>
        <dbReference type="ARBA" id="ARBA00022723"/>
    </source>
</evidence>
<gene>
    <name evidence="5" type="ORF">V7S43_000079</name>
</gene>
<dbReference type="EMBL" id="JBIMZQ010000001">
    <property type="protein sequence ID" value="KAL3674133.1"/>
    <property type="molecule type" value="Genomic_DNA"/>
</dbReference>
<reference evidence="5 6" key="1">
    <citation type="submission" date="2024-09" db="EMBL/GenBank/DDBJ databases">
        <title>Genome sequencing and assembly of Phytophthora oleae, isolate VK10A, causative agent of rot of olive drupes.</title>
        <authorList>
            <person name="Conti Taguali S."/>
            <person name="Riolo M."/>
            <person name="La Spada F."/>
            <person name="Cacciola S.O."/>
            <person name="Dionisio G."/>
        </authorList>
    </citation>
    <scope>NUCLEOTIDE SEQUENCE [LARGE SCALE GENOMIC DNA]</scope>
    <source>
        <strain evidence="5 6">VK10A</strain>
    </source>
</reference>
<name>A0ABD3G4R4_9STRA</name>
<proteinExistence type="predicted"/>